<comment type="caution">
    <text evidence="1">The sequence shown here is derived from an EMBL/GenBank/DDBJ whole genome shotgun (WGS) entry which is preliminary data.</text>
</comment>
<dbReference type="OrthoDB" id="5925126at2759"/>
<sequence length="156" mass="18366">LERCYYSWPPTFALCAFRRNCECRISANTCCFYSYTPPMPYNPTELPESCKGYHRPSTDLHVKYFSRIYFFIRLIECVKVKIIGVFLHANLPEVDGLSSFMHYVFTQILRYSHAVLNCASMKAHVLHFQTCLDQLTTVWTKLLESRDRCCRKPISR</sequence>
<reference evidence="1 2" key="1">
    <citation type="submission" date="2015-01" db="EMBL/GenBank/DDBJ databases">
        <title>Evolution of Trichinella species and genotypes.</title>
        <authorList>
            <person name="Korhonen P.K."/>
            <person name="Edoardo P."/>
            <person name="Giuseppe L.R."/>
            <person name="Gasser R.B."/>
        </authorList>
    </citation>
    <scope>NUCLEOTIDE SEQUENCE [LARGE SCALE GENOMIC DNA]</scope>
    <source>
        <strain evidence="1">ISS1029</strain>
    </source>
</reference>
<evidence type="ECO:0000313" key="2">
    <source>
        <dbReference type="Proteomes" id="UP000055024"/>
    </source>
</evidence>
<dbReference type="AlphaFoldDB" id="A0A0V1H0P2"/>
<organism evidence="1 2">
    <name type="scientific">Trichinella zimbabwensis</name>
    <dbReference type="NCBI Taxonomy" id="268475"/>
    <lineage>
        <taxon>Eukaryota</taxon>
        <taxon>Metazoa</taxon>
        <taxon>Ecdysozoa</taxon>
        <taxon>Nematoda</taxon>
        <taxon>Enoplea</taxon>
        <taxon>Dorylaimia</taxon>
        <taxon>Trichinellida</taxon>
        <taxon>Trichinellidae</taxon>
        <taxon>Trichinella</taxon>
    </lineage>
</organism>
<gene>
    <name evidence="1" type="ORF">T11_5421</name>
</gene>
<evidence type="ECO:0000313" key="1">
    <source>
        <dbReference type="EMBL" id="KRZ03620.1"/>
    </source>
</evidence>
<feature type="non-terminal residue" evidence="1">
    <location>
        <position position="1"/>
    </location>
</feature>
<feature type="non-terminal residue" evidence="1">
    <location>
        <position position="156"/>
    </location>
</feature>
<proteinExistence type="predicted"/>
<accession>A0A0V1H0P2</accession>
<dbReference type="Proteomes" id="UP000055024">
    <property type="component" value="Unassembled WGS sequence"/>
</dbReference>
<keyword evidence="2" id="KW-1185">Reference proteome</keyword>
<name>A0A0V1H0P2_9BILA</name>
<dbReference type="EMBL" id="JYDP01000187">
    <property type="protein sequence ID" value="KRZ03620.1"/>
    <property type="molecule type" value="Genomic_DNA"/>
</dbReference>
<protein>
    <submittedName>
        <fullName evidence="1">Uncharacterized protein</fullName>
    </submittedName>
</protein>